<feature type="domain" description="Mechanosensitive ion channel MscS C-terminal" evidence="9">
    <location>
        <begin position="184"/>
        <end position="271"/>
    </location>
</feature>
<keyword evidence="5 7" id="KW-1133">Transmembrane helix</keyword>
<evidence type="ECO:0000259" key="9">
    <source>
        <dbReference type="Pfam" id="PF21082"/>
    </source>
</evidence>
<evidence type="ECO:0000256" key="3">
    <source>
        <dbReference type="ARBA" id="ARBA00022475"/>
    </source>
</evidence>
<organism evidence="11 12">
    <name type="scientific">Candidatus Nitronereus thalassa</name>
    <dbReference type="NCBI Taxonomy" id="3020898"/>
    <lineage>
        <taxon>Bacteria</taxon>
        <taxon>Pseudomonadati</taxon>
        <taxon>Nitrospirota</taxon>
        <taxon>Nitrospiria</taxon>
        <taxon>Nitrospirales</taxon>
        <taxon>Nitrospiraceae</taxon>
        <taxon>Candidatus Nitronereus</taxon>
    </lineage>
</organism>
<feature type="transmembrane region" description="Helical" evidence="7">
    <location>
        <begin position="13"/>
        <end position="38"/>
    </location>
</feature>
<dbReference type="InterPro" id="IPR049142">
    <property type="entry name" value="MS_channel_1st"/>
</dbReference>
<dbReference type="EMBL" id="JAQOUE010000001">
    <property type="protein sequence ID" value="MDT7041743.1"/>
    <property type="molecule type" value="Genomic_DNA"/>
</dbReference>
<comment type="subcellular location">
    <subcellularLocation>
        <location evidence="1">Cell membrane</location>
        <topology evidence="1">Multi-pass membrane protein</topology>
    </subcellularLocation>
</comment>
<keyword evidence="4 7" id="KW-0812">Transmembrane</keyword>
<evidence type="ECO:0000259" key="8">
    <source>
        <dbReference type="Pfam" id="PF00924"/>
    </source>
</evidence>
<dbReference type="InterPro" id="IPR006685">
    <property type="entry name" value="MscS_channel_2nd"/>
</dbReference>
<accession>A0ABU3K5U5</accession>
<dbReference type="Proteomes" id="UP001250932">
    <property type="component" value="Unassembled WGS sequence"/>
</dbReference>
<dbReference type="SUPFAM" id="SSF82861">
    <property type="entry name" value="Mechanosensitive channel protein MscS (YggB), transmembrane region"/>
    <property type="match status" value="1"/>
</dbReference>
<dbReference type="Pfam" id="PF00924">
    <property type="entry name" value="MS_channel_2nd"/>
    <property type="match status" value="1"/>
</dbReference>
<feature type="domain" description="Mechanosensitive ion channel transmembrane helices 2/3" evidence="10">
    <location>
        <begin position="72"/>
        <end position="112"/>
    </location>
</feature>
<evidence type="ECO:0000256" key="4">
    <source>
        <dbReference type="ARBA" id="ARBA00022692"/>
    </source>
</evidence>
<dbReference type="Pfam" id="PF21082">
    <property type="entry name" value="MS_channel_3rd"/>
    <property type="match status" value="1"/>
</dbReference>
<dbReference type="SUPFAM" id="SSF82689">
    <property type="entry name" value="Mechanosensitive channel protein MscS (YggB), C-terminal domain"/>
    <property type="match status" value="1"/>
</dbReference>
<dbReference type="Pfam" id="PF21088">
    <property type="entry name" value="MS_channel_1st"/>
    <property type="match status" value="1"/>
</dbReference>
<evidence type="ECO:0000313" key="11">
    <source>
        <dbReference type="EMBL" id="MDT7041743.1"/>
    </source>
</evidence>
<dbReference type="InterPro" id="IPR011066">
    <property type="entry name" value="MscS_channel_C_sf"/>
</dbReference>
<evidence type="ECO:0000256" key="7">
    <source>
        <dbReference type="SAM" id="Phobius"/>
    </source>
</evidence>
<dbReference type="InterPro" id="IPR049278">
    <property type="entry name" value="MS_channel_C"/>
</dbReference>
<protein>
    <submittedName>
        <fullName evidence="11">Mechanosensitive ion channel family protein</fullName>
    </submittedName>
</protein>
<dbReference type="Gene3D" id="1.10.287.1260">
    <property type="match status" value="1"/>
</dbReference>
<dbReference type="InterPro" id="IPR045276">
    <property type="entry name" value="YbiO_bact"/>
</dbReference>
<evidence type="ECO:0000313" key="12">
    <source>
        <dbReference type="Proteomes" id="UP001250932"/>
    </source>
</evidence>
<dbReference type="RefSeq" id="WP_313832091.1">
    <property type="nucleotide sequence ID" value="NZ_JAQOUE010000001.1"/>
</dbReference>
<dbReference type="InterPro" id="IPR011014">
    <property type="entry name" value="MscS_channel_TM-2"/>
</dbReference>
<keyword evidence="12" id="KW-1185">Reference proteome</keyword>
<name>A0ABU3K5U5_9BACT</name>
<comment type="similarity">
    <text evidence="2">Belongs to the MscS (TC 1.A.23) family.</text>
</comment>
<dbReference type="Gene3D" id="3.30.70.100">
    <property type="match status" value="1"/>
</dbReference>
<evidence type="ECO:0000256" key="2">
    <source>
        <dbReference type="ARBA" id="ARBA00008017"/>
    </source>
</evidence>
<feature type="domain" description="Mechanosensitive ion channel MscS" evidence="8">
    <location>
        <begin position="114"/>
        <end position="177"/>
    </location>
</feature>
<evidence type="ECO:0000259" key="10">
    <source>
        <dbReference type="Pfam" id="PF21088"/>
    </source>
</evidence>
<reference evidence="11 12" key="1">
    <citation type="journal article" date="2023" name="ISME J.">
        <title>Cultivation and genomic characterization of novel and ubiquitous marine nitrite-oxidizing bacteria from the Nitrospirales.</title>
        <authorList>
            <person name="Mueller A.J."/>
            <person name="Daebeler A."/>
            <person name="Herbold C.W."/>
            <person name="Kirkegaard R.H."/>
            <person name="Daims H."/>
        </authorList>
    </citation>
    <scope>NUCLEOTIDE SEQUENCE [LARGE SCALE GENOMIC DNA]</scope>
    <source>
        <strain evidence="11 12">EB</strain>
    </source>
</reference>
<dbReference type="SUPFAM" id="SSF50182">
    <property type="entry name" value="Sm-like ribonucleoproteins"/>
    <property type="match status" value="1"/>
</dbReference>
<proteinExistence type="inferred from homology"/>
<dbReference type="PANTHER" id="PTHR30460">
    <property type="entry name" value="MODERATE CONDUCTANCE MECHANOSENSITIVE CHANNEL YBIO"/>
    <property type="match status" value="1"/>
</dbReference>
<evidence type="ECO:0000256" key="6">
    <source>
        <dbReference type="ARBA" id="ARBA00023136"/>
    </source>
</evidence>
<keyword evidence="6 7" id="KW-0472">Membrane</keyword>
<dbReference type="InterPro" id="IPR010920">
    <property type="entry name" value="LSM_dom_sf"/>
</dbReference>
<comment type="caution">
    <text evidence="11">The sequence shown here is derived from an EMBL/GenBank/DDBJ whole genome shotgun (WGS) entry which is preliminary data.</text>
</comment>
<dbReference type="InterPro" id="IPR023408">
    <property type="entry name" value="MscS_beta-dom_sf"/>
</dbReference>
<gene>
    <name evidence="11" type="ORF">PPG34_05225</name>
</gene>
<dbReference type="PANTHER" id="PTHR30460:SF0">
    <property type="entry name" value="MODERATE CONDUCTANCE MECHANOSENSITIVE CHANNEL YBIO"/>
    <property type="match status" value="1"/>
</dbReference>
<evidence type="ECO:0000256" key="5">
    <source>
        <dbReference type="ARBA" id="ARBA00022989"/>
    </source>
</evidence>
<sequence>METQTMEQITTQLLSWLLGNGLLILVVLVAMFLGFTLLKRGLARLGRFIEGSFPDQAQIKRANTLTNVLGDLVRVLITGIGVTTILSQLGIDLGPLLVAAGIGGVAIGFGAQSLVKDVISGFFILLENQVRVGDVVNIAGVGGLVEDVGLRTISLRDLAGNVHIVPNGTISTVTNMTMGYSRYVFNVGVAYRENVDQVMSILKDVGAAMQNDPKYGPDILEPLEMLGVDSFADSAVVIKCRITTKPIQQWAVGREMNRRIKLAFDANGIEIPFPHRTIYWGEPKEGSAPPLNIHSLQTS</sequence>
<evidence type="ECO:0000256" key="1">
    <source>
        <dbReference type="ARBA" id="ARBA00004651"/>
    </source>
</evidence>
<keyword evidence="3" id="KW-1003">Cell membrane</keyword>
<dbReference type="Gene3D" id="2.30.30.60">
    <property type="match status" value="1"/>
</dbReference>